<sequence>MQNHNHSNTAWISIKSKDQCPTNVLNKNRCIQAGMNLMKEVTVAIGCLEIAKMEFLGWPWLVSTLGVQRVDFNGSVVRDYSWDQLLMGYCLGIDSLGMCQPAARDRLCDSAVLLHDYLLYVHMFGRWLRLHFFVRISENRGKAKA</sequence>
<accession>A0A9R1V9W0</accession>
<reference evidence="1 2" key="1">
    <citation type="journal article" date="2017" name="Nat. Commun.">
        <title>Genome assembly with in vitro proximity ligation data and whole-genome triplication in lettuce.</title>
        <authorList>
            <person name="Reyes-Chin-Wo S."/>
            <person name="Wang Z."/>
            <person name="Yang X."/>
            <person name="Kozik A."/>
            <person name="Arikit S."/>
            <person name="Song C."/>
            <person name="Xia L."/>
            <person name="Froenicke L."/>
            <person name="Lavelle D.O."/>
            <person name="Truco M.J."/>
            <person name="Xia R."/>
            <person name="Zhu S."/>
            <person name="Xu C."/>
            <person name="Xu H."/>
            <person name="Xu X."/>
            <person name="Cox K."/>
            <person name="Korf I."/>
            <person name="Meyers B.C."/>
            <person name="Michelmore R.W."/>
        </authorList>
    </citation>
    <scope>NUCLEOTIDE SEQUENCE [LARGE SCALE GENOMIC DNA]</scope>
    <source>
        <strain evidence="2">cv. Salinas</strain>
        <tissue evidence="1">Seedlings</tissue>
    </source>
</reference>
<proteinExistence type="predicted"/>
<gene>
    <name evidence="1" type="ORF">LSAT_V11C600322080</name>
</gene>
<dbReference type="Proteomes" id="UP000235145">
    <property type="component" value="Unassembled WGS sequence"/>
</dbReference>
<evidence type="ECO:0000313" key="1">
    <source>
        <dbReference type="EMBL" id="KAJ0201072.1"/>
    </source>
</evidence>
<name>A0A9R1V9W0_LACSA</name>
<dbReference type="EMBL" id="NBSK02000006">
    <property type="protein sequence ID" value="KAJ0201072.1"/>
    <property type="molecule type" value="Genomic_DNA"/>
</dbReference>
<keyword evidence="2" id="KW-1185">Reference proteome</keyword>
<organism evidence="1 2">
    <name type="scientific">Lactuca sativa</name>
    <name type="common">Garden lettuce</name>
    <dbReference type="NCBI Taxonomy" id="4236"/>
    <lineage>
        <taxon>Eukaryota</taxon>
        <taxon>Viridiplantae</taxon>
        <taxon>Streptophyta</taxon>
        <taxon>Embryophyta</taxon>
        <taxon>Tracheophyta</taxon>
        <taxon>Spermatophyta</taxon>
        <taxon>Magnoliopsida</taxon>
        <taxon>eudicotyledons</taxon>
        <taxon>Gunneridae</taxon>
        <taxon>Pentapetalae</taxon>
        <taxon>asterids</taxon>
        <taxon>campanulids</taxon>
        <taxon>Asterales</taxon>
        <taxon>Asteraceae</taxon>
        <taxon>Cichorioideae</taxon>
        <taxon>Cichorieae</taxon>
        <taxon>Lactucinae</taxon>
        <taxon>Lactuca</taxon>
    </lineage>
</organism>
<evidence type="ECO:0000313" key="2">
    <source>
        <dbReference type="Proteomes" id="UP000235145"/>
    </source>
</evidence>
<protein>
    <submittedName>
        <fullName evidence="1">Uncharacterized protein</fullName>
    </submittedName>
</protein>
<dbReference type="AlphaFoldDB" id="A0A9R1V9W0"/>
<comment type="caution">
    <text evidence="1">The sequence shown here is derived from an EMBL/GenBank/DDBJ whole genome shotgun (WGS) entry which is preliminary data.</text>
</comment>